<dbReference type="GO" id="GO:0043130">
    <property type="term" value="F:ubiquitin binding"/>
    <property type="evidence" value="ECO:0007669"/>
    <property type="project" value="InterPro"/>
</dbReference>
<evidence type="ECO:0000259" key="4">
    <source>
        <dbReference type="PROSITE" id="PS51140"/>
    </source>
</evidence>
<name>A0AAW0LL72_QUESU</name>
<dbReference type="PANTHER" id="PTHR21494:SF0">
    <property type="entry name" value="ACTIVATING SIGNAL COINTEGRATOR 1 COMPLEX SUBUNIT 2"/>
    <property type="match status" value="1"/>
</dbReference>
<feature type="compositionally biased region" description="Polar residues" evidence="2">
    <location>
        <begin position="1136"/>
        <end position="1145"/>
    </location>
</feature>
<dbReference type="InterPro" id="IPR009060">
    <property type="entry name" value="UBA-like_sf"/>
</dbReference>
<feature type="compositionally biased region" description="Basic and acidic residues" evidence="2">
    <location>
        <begin position="1872"/>
        <end position="1891"/>
    </location>
</feature>
<dbReference type="CDD" id="cd14364">
    <property type="entry name" value="CUE_ASCC2"/>
    <property type="match status" value="1"/>
</dbReference>
<feature type="compositionally biased region" description="Pro residues" evidence="2">
    <location>
        <begin position="53"/>
        <end position="62"/>
    </location>
</feature>
<sequence length="2165" mass="238946">MASAEQPLKKRKLYEPLSEPPLPSSPPPPPPSEPPSQPPPPPQSLPQHEESPIAPPSTPPPLSQEEILIRRRNRDEIRSVHECYKRIRFCLSHKDSAASMPDLEQAYLSLITASRGCSSVQRIVAELIPRYASHCPTALEAAAKVVINMHNWALAVINRGEDADGVAFLTAKACIFGLVDICCTASSEAPTSSVIRGICFAVFQNVLSFFVSSFEGKDIIQIVDKEILKMQDSADIFAELKQKFSDEDVSSLTKLSKFRVLSLLRIFFRCPKNLLAASFEFFNISVAEGVNKEGQYFLSLVTSKLVEDVAPVLGKTSDGSKQCTGSVDKSTGSNEELVSDGNCVSVDASSPVPKSCLLAMVLEKDRSLQRWIFSKYKKLTNVSFSNTISEIMSDMKRIIQSYEELMSVENSLVDSDADESDPTKYINQQYLVPRISNQREHSSDLSGKKGSAHDIGGLRSMDFESGEHGDLSHGRSSRDLLNHQRLSPRRTPSDFRSNSFEGRNNFFHVEKNQVSNMDFSLSTMRSSSGGLHNSLASPKHNLTIPCTTTTTQIVWYSDGEPAAMDIVSASKQLWVGFSGSDASEAQLRFQFERFGPIEQFFFFPMKGFSLIEYRSIMDAIKARDYMRRHFPWRVKFMDVGLGTRGSMKGVAVGSSSHVYVGNVSSQWAKDEILHESRKVHYKGPYMVTELSNEGAVLMEFETPEEAASVMAHLRQHRMERSNYRAPPANVAGPINNLGNMSSSSIGSPHTRTIPGSPADSCRKRMSHLSSLLSSLRAKYNINQSSSYFDSYISGNSHTAMMREEDKVSSSTLRINFPNINSPFLTDDELMAICSLAVGNVGSVVRLTRANMQMGCGWFVECSSVDAAITVLKNLRGCPGVFFQIEFSQPGKHHPAPFPVKHESSSRELVSPRMKPDNHINTAQGGYSFQSNWAVSGSTEMPEIGVRKVDGYDNKVVVDPSQGGSHVVSGTAEQMWTYKKPEVELHSAPGNIPCMPLATRGPPIPPPQQIHSSPFMRPAYLPPNSPWDARGLNHHMPLNPVSPGVMPNNFHGNAPFIPASVTPLAQIQGTPLQHFDQMFSLPVVPPPLMSLPPPQPEMPPPLPPSPPPLPQSQPPPPPPPPPPSSPPPPPPPPVSETSNMESSGQCPEYQWQGTLCKSGVHYCTVYAHKLDSDICKYSNPTSEPAEWPAKLDMSKRTDFRHVKSTFTSTPPHKREVCQLLPSSAGDHKGFQDFISYLKQRECAGVIKIPAAKSIWARLLFILPYSHDACSMLSIAPNSSDCLIALVLPKETNLEWAQDGNKGFTKTTQKKFVPKNHNSAPKEPNPNPNSTLSSSLRQSLSKQSDAAAASTTTSRESGELVSRRAASGNFVNYLPQDEAVAAGLGPNEAGSDALLSQSVVDLLNRELSRLLKLNPRDFWREVARDSSLHEFLDSFLQFRSRWYDFPHRGAKGIVAGVIVGELELSRRVFMVLYRISSNRDPGARAADSLSPKDHGVILQEKKLLDLPKLLDICAIYGHENEDLTRILVGNALKAQPRIHDNLTAVMSHFLSIVHTMNQRCSSSLEVLFSSGSSEDHGTSRLHADYLEVMDFINDAIVSMDAFVTAYKPAAVYFACPVELSLGNEELLNTLARLHDSLLPSLQRGFRIIFKADEIEMISKVAISLKMLSMRIVKFGWNLLDICYLSSEVFGDSFPFPPATKMFPANVEDSFIRADILVQTFREINGISLQFQENQNRETFLQNVEKVHNVMSKLESLQNTGWIFMEDEQFQYLSGIMHSPKATTKEPSSTRTPITSNKAQVGEDAAVMESKISQIKDLFPDYGKGFLAACLEVYNQNPEDVIQRILEGTLHEDLQSLDSSLETIPMPKSASTANLKDKGKGKLEEPASPKRKIESTTPSSTSSVSVTREPPVEGPSFSSSSNLGRYVRKSQMDLPDYNILDSKTETDSTRAAAIVSQYEYEDEYDDSFDDLGLSIGETGGEENEILGDKMRSNSGKSWGQETESSAQNAPSSKWGSKRKPQYYVKDGKNYSYKVAGSVAVANSMEASLISQAQQESIYGLGRGGNFPLGAMKKLTESYEEQDNQLDVPQAEGRGNVGNMRGRGRRGGGGRPRESHEEQDKQQPDASETEVRGNLGNFRGRGRRGGGGRSNNYRKDRAMNKHFSGLTGF</sequence>
<gene>
    <name evidence="5" type="primary">ASCC2</name>
    <name evidence="5" type="ORF">CFP56_041257</name>
</gene>
<feature type="domain" description="CUE" evidence="4">
    <location>
        <begin position="1804"/>
        <end position="1847"/>
    </location>
</feature>
<dbReference type="SUPFAM" id="SSF54928">
    <property type="entry name" value="RNA-binding domain, RBD"/>
    <property type="match status" value="1"/>
</dbReference>
<dbReference type="CDD" id="cd21546">
    <property type="entry name" value="SPOC_FPA-like"/>
    <property type="match status" value="1"/>
</dbReference>
<feature type="region of interest" description="Disordered" evidence="2">
    <location>
        <begin position="1972"/>
        <end position="2017"/>
    </location>
</feature>
<feature type="compositionally biased region" description="Basic and acidic residues" evidence="2">
    <location>
        <begin position="461"/>
        <end position="482"/>
    </location>
</feature>
<proteinExistence type="predicted"/>
<comment type="caution">
    <text evidence="5">The sequence shown here is derived from an EMBL/GenBank/DDBJ whole genome shotgun (WGS) entry which is preliminary data.</text>
</comment>
<dbReference type="EMBL" id="PKMF04000084">
    <property type="protein sequence ID" value="KAK7851666.1"/>
    <property type="molecule type" value="Genomic_DNA"/>
</dbReference>
<dbReference type="InterPro" id="IPR035979">
    <property type="entry name" value="RBD_domain_sf"/>
</dbReference>
<dbReference type="InterPro" id="IPR000504">
    <property type="entry name" value="RRM_dom"/>
</dbReference>
<feature type="compositionally biased region" description="Basic and acidic residues" evidence="2">
    <location>
        <begin position="2107"/>
        <end position="2119"/>
    </location>
</feature>
<protein>
    <submittedName>
        <fullName evidence="5">Activating signal cointegrator 1 complex subunit 2</fullName>
    </submittedName>
</protein>
<dbReference type="PANTHER" id="PTHR21494">
    <property type="entry name" value="ACTIVATING SIGNAL COINTEGRATOR 1 COMPLEX SUBUNIT 2 ASC-1 COMPLEX SUBUNIT P100"/>
    <property type="match status" value="1"/>
</dbReference>
<keyword evidence="1" id="KW-0694">RNA-binding</keyword>
<dbReference type="InterPro" id="IPR052586">
    <property type="entry name" value="ASCC2"/>
</dbReference>
<feature type="compositionally biased region" description="Polar residues" evidence="2">
    <location>
        <begin position="1989"/>
        <end position="2011"/>
    </location>
</feature>
<feature type="compositionally biased region" description="Basic and acidic residues" evidence="2">
    <location>
        <begin position="437"/>
        <end position="447"/>
    </location>
</feature>
<dbReference type="InterPro" id="IPR041800">
    <property type="entry name" value="ASCC2_CUE"/>
</dbReference>
<dbReference type="GO" id="GO:0003723">
    <property type="term" value="F:RNA binding"/>
    <property type="evidence" value="ECO:0007669"/>
    <property type="project" value="UniProtKB-UniRule"/>
</dbReference>
<dbReference type="InterPro" id="IPR003892">
    <property type="entry name" value="CUE"/>
</dbReference>
<dbReference type="InterPro" id="IPR012677">
    <property type="entry name" value="Nucleotide-bd_a/b_plait_sf"/>
</dbReference>
<feature type="region of interest" description="Disordered" evidence="2">
    <location>
        <begin position="1089"/>
        <end position="1145"/>
    </location>
</feature>
<keyword evidence="6" id="KW-1185">Reference proteome</keyword>
<dbReference type="Pfam" id="PF07744">
    <property type="entry name" value="SPOC"/>
    <property type="match status" value="1"/>
</dbReference>
<evidence type="ECO:0000256" key="1">
    <source>
        <dbReference type="PROSITE-ProRule" id="PRU00176"/>
    </source>
</evidence>
<accession>A0AAW0LL72</accession>
<dbReference type="Pfam" id="PF02845">
    <property type="entry name" value="CUE"/>
    <property type="match status" value="1"/>
</dbReference>
<feature type="region of interest" description="Disordered" evidence="2">
    <location>
        <begin position="1"/>
        <end position="66"/>
    </location>
</feature>
<evidence type="ECO:0000313" key="5">
    <source>
        <dbReference type="EMBL" id="KAK7851666.1"/>
    </source>
</evidence>
<dbReference type="SUPFAM" id="SSF46934">
    <property type="entry name" value="UBA-like"/>
    <property type="match status" value="1"/>
</dbReference>
<evidence type="ECO:0000313" key="6">
    <source>
        <dbReference type="Proteomes" id="UP000237347"/>
    </source>
</evidence>
<dbReference type="Proteomes" id="UP000237347">
    <property type="component" value="Unassembled WGS sequence"/>
</dbReference>
<feature type="compositionally biased region" description="Low complexity" evidence="2">
    <location>
        <begin position="1326"/>
        <end position="1336"/>
    </location>
</feature>
<feature type="region of interest" description="Disordered" evidence="2">
    <location>
        <begin position="2070"/>
        <end position="2165"/>
    </location>
</feature>
<feature type="compositionally biased region" description="Pro residues" evidence="2">
    <location>
        <begin position="1089"/>
        <end position="1133"/>
    </location>
</feature>
<reference evidence="5 6" key="1">
    <citation type="journal article" date="2018" name="Sci. Data">
        <title>The draft genome sequence of cork oak.</title>
        <authorList>
            <person name="Ramos A.M."/>
            <person name="Usie A."/>
            <person name="Barbosa P."/>
            <person name="Barros P.M."/>
            <person name="Capote T."/>
            <person name="Chaves I."/>
            <person name="Simoes F."/>
            <person name="Abreu I."/>
            <person name="Carrasquinho I."/>
            <person name="Faro C."/>
            <person name="Guimaraes J.B."/>
            <person name="Mendonca D."/>
            <person name="Nobrega F."/>
            <person name="Rodrigues L."/>
            <person name="Saibo N.J.M."/>
            <person name="Varela M.C."/>
            <person name="Egas C."/>
            <person name="Matos J."/>
            <person name="Miguel C.M."/>
            <person name="Oliveira M.M."/>
            <person name="Ricardo C.P."/>
            <person name="Goncalves S."/>
        </authorList>
    </citation>
    <scope>NUCLEOTIDE SEQUENCE [LARGE SCALE GENOMIC DNA]</scope>
    <source>
        <strain evidence="6">cv. HL8</strain>
    </source>
</reference>
<evidence type="ECO:0000259" key="3">
    <source>
        <dbReference type="PROSITE" id="PS50102"/>
    </source>
</evidence>
<evidence type="ECO:0000256" key="2">
    <source>
        <dbReference type="SAM" id="MobiDB-lite"/>
    </source>
</evidence>
<dbReference type="Gene3D" id="3.30.70.330">
    <property type="match status" value="1"/>
</dbReference>
<dbReference type="PROSITE" id="PS50102">
    <property type="entry name" value="RRM"/>
    <property type="match status" value="1"/>
</dbReference>
<dbReference type="Gene3D" id="1.10.8.10">
    <property type="entry name" value="DNA helicase RuvA subunit, C-terminal domain"/>
    <property type="match status" value="1"/>
</dbReference>
<dbReference type="PROSITE" id="PS51140">
    <property type="entry name" value="CUE"/>
    <property type="match status" value="1"/>
</dbReference>
<feature type="region of interest" description="Disordered" evidence="2">
    <location>
        <begin position="1310"/>
        <end position="1336"/>
    </location>
</feature>
<organism evidence="5 6">
    <name type="scientific">Quercus suber</name>
    <name type="common">Cork oak</name>
    <dbReference type="NCBI Taxonomy" id="58331"/>
    <lineage>
        <taxon>Eukaryota</taxon>
        <taxon>Viridiplantae</taxon>
        <taxon>Streptophyta</taxon>
        <taxon>Embryophyta</taxon>
        <taxon>Tracheophyta</taxon>
        <taxon>Spermatophyta</taxon>
        <taxon>Magnoliopsida</taxon>
        <taxon>eudicotyledons</taxon>
        <taxon>Gunneridae</taxon>
        <taxon>Pentapetalae</taxon>
        <taxon>rosids</taxon>
        <taxon>fabids</taxon>
        <taxon>Fagales</taxon>
        <taxon>Fagaceae</taxon>
        <taxon>Quercus</taxon>
    </lineage>
</organism>
<dbReference type="SMART" id="SM00546">
    <property type="entry name" value="CUE"/>
    <property type="match status" value="1"/>
</dbReference>
<feature type="compositionally biased region" description="Pro residues" evidence="2">
    <location>
        <begin position="18"/>
        <end position="44"/>
    </location>
</feature>
<feature type="region of interest" description="Disordered" evidence="2">
    <location>
        <begin position="436"/>
        <end position="498"/>
    </location>
</feature>
<dbReference type="InterPro" id="IPR012921">
    <property type="entry name" value="SPOC_C"/>
</dbReference>
<feature type="compositionally biased region" description="Low complexity" evidence="2">
    <location>
        <begin position="1892"/>
        <end position="1906"/>
    </location>
</feature>
<feature type="region of interest" description="Disordered" evidence="2">
    <location>
        <begin position="1858"/>
        <end position="1921"/>
    </location>
</feature>
<feature type="domain" description="RRM" evidence="3">
    <location>
        <begin position="571"/>
        <end position="665"/>
    </location>
</feature>